<dbReference type="PROSITE" id="PS51036">
    <property type="entry name" value="ZF_A20"/>
    <property type="match status" value="1"/>
</dbReference>
<reference evidence="5 6" key="1">
    <citation type="journal article" date="2015" name="Genome Biol. Evol.">
        <title>Phylogenomic analyses indicate that early fungi evolved digesting cell walls of algal ancestors of land plants.</title>
        <authorList>
            <person name="Chang Y."/>
            <person name="Wang S."/>
            <person name="Sekimoto S."/>
            <person name="Aerts A.L."/>
            <person name="Choi C."/>
            <person name="Clum A."/>
            <person name="LaButti K.M."/>
            <person name="Lindquist E.A."/>
            <person name="Yee Ngan C."/>
            <person name="Ohm R.A."/>
            <person name="Salamov A.A."/>
            <person name="Grigoriev I.V."/>
            <person name="Spatafora J.W."/>
            <person name="Berbee M.L."/>
        </authorList>
    </citation>
    <scope>NUCLEOTIDE SEQUENCE [LARGE SCALE GENOMIC DNA]</scope>
    <source>
        <strain evidence="5 6">NRRL 28638</strain>
    </source>
</reference>
<sequence>MENKSTNTIEFCANGCGFYGNPIYNNMCSKCFKETQKSSQPEAQPTVIPSVNKEAPAISVPTTLITDALKELEASAQAEVAPVQQIIDEDAPAPKKTANKSRCKSCRAKIPLAKQAINKCLCDYVFCDSHKYPTDHNCEVDFAKRDLQILSKNNPKFITKPKGGRSFTRIEDY</sequence>
<keyword evidence="1" id="KW-0479">Metal-binding</keyword>
<keyword evidence="3" id="KW-0862">Zinc</keyword>
<evidence type="ECO:0000313" key="5">
    <source>
        <dbReference type="EMBL" id="KXN72114.1"/>
    </source>
</evidence>
<dbReference type="GO" id="GO:0003677">
    <property type="term" value="F:DNA binding"/>
    <property type="evidence" value="ECO:0007669"/>
    <property type="project" value="InterPro"/>
</dbReference>
<dbReference type="Gene3D" id="1.20.5.4770">
    <property type="match status" value="1"/>
</dbReference>
<dbReference type="InterPro" id="IPR002653">
    <property type="entry name" value="Znf_A20"/>
</dbReference>
<keyword evidence="2" id="KW-0863">Zinc-finger</keyword>
<dbReference type="InterPro" id="IPR035896">
    <property type="entry name" value="AN1-like_Znf"/>
</dbReference>
<dbReference type="GO" id="GO:0008270">
    <property type="term" value="F:zinc ion binding"/>
    <property type="evidence" value="ECO:0007669"/>
    <property type="project" value="UniProtKB-KW"/>
</dbReference>
<evidence type="ECO:0000256" key="1">
    <source>
        <dbReference type="ARBA" id="ARBA00022723"/>
    </source>
</evidence>
<dbReference type="STRING" id="796925.A0A137PAV6"/>
<dbReference type="AlphaFoldDB" id="A0A137PAV6"/>
<dbReference type="OMA" id="VLCENNC"/>
<dbReference type="InterPro" id="IPR000058">
    <property type="entry name" value="Znf_AN1"/>
</dbReference>
<dbReference type="InterPro" id="IPR050652">
    <property type="entry name" value="AN1_A20_ZnFinger"/>
</dbReference>
<keyword evidence="6" id="KW-1185">Reference proteome</keyword>
<dbReference type="SUPFAM" id="SSF57716">
    <property type="entry name" value="Glucocorticoid receptor-like (DNA-binding domain)"/>
    <property type="match status" value="1"/>
</dbReference>
<proteinExistence type="predicted"/>
<accession>A0A137PAV6</accession>
<feature type="domain" description="A20-type" evidence="4">
    <location>
        <begin position="6"/>
        <end position="40"/>
    </location>
</feature>
<dbReference type="OrthoDB" id="428577at2759"/>
<evidence type="ECO:0000256" key="3">
    <source>
        <dbReference type="ARBA" id="ARBA00022833"/>
    </source>
</evidence>
<gene>
    <name evidence="5" type="ORF">CONCODRAFT_5147</name>
</gene>
<dbReference type="SMART" id="SM00259">
    <property type="entry name" value="ZnF_A20"/>
    <property type="match status" value="1"/>
</dbReference>
<dbReference type="Gene3D" id="4.10.1110.10">
    <property type="entry name" value="AN1-like Zinc finger"/>
    <property type="match status" value="1"/>
</dbReference>
<evidence type="ECO:0000256" key="2">
    <source>
        <dbReference type="ARBA" id="ARBA00022771"/>
    </source>
</evidence>
<dbReference type="PANTHER" id="PTHR10634">
    <property type="entry name" value="AN1-TYPE ZINC FINGER PROTEIN"/>
    <property type="match status" value="1"/>
</dbReference>
<dbReference type="SUPFAM" id="SSF118310">
    <property type="entry name" value="AN1-like Zinc finger"/>
    <property type="match status" value="1"/>
</dbReference>
<dbReference type="EMBL" id="KQ964460">
    <property type="protein sequence ID" value="KXN72114.1"/>
    <property type="molecule type" value="Genomic_DNA"/>
</dbReference>
<dbReference type="Proteomes" id="UP000070444">
    <property type="component" value="Unassembled WGS sequence"/>
</dbReference>
<protein>
    <recommendedName>
        <fullName evidence="4">A20-type domain-containing protein</fullName>
    </recommendedName>
</protein>
<evidence type="ECO:0000259" key="4">
    <source>
        <dbReference type="PROSITE" id="PS51036"/>
    </source>
</evidence>
<dbReference type="Pfam" id="PF01754">
    <property type="entry name" value="zf-A20"/>
    <property type="match status" value="1"/>
</dbReference>
<evidence type="ECO:0000313" key="6">
    <source>
        <dbReference type="Proteomes" id="UP000070444"/>
    </source>
</evidence>
<dbReference type="SMART" id="SM00154">
    <property type="entry name" value="ZnF_AN1"/>
    <property type="match status" value="1"/>
</dbReference>
<organism evidence="5 6">
    <name type="scientific">Conidiobolus coronatus (strain ATCC 28846 / CBS 209.66 / NRRL 28638)</name>
    <name type="common">Delacroixia coronata</name>
    <dbReference type="NCBI Taxonomy" id="796925"/>
    <lineage>
        <taxon>Eukaryota</taxon>
        <taxon>Fungi</taxon>
        <taxon>Fungi incertae sedis</taxon>
        <taxon>Zoopagomycota</taxon>
        <taxon>Entomophthoromycotina</taxon>
        <taxon>Entomophthoromycetes</taxon>
        <taxon>Entomophthorales</taxon>
        <taxon>Ancylistaceae</taxon>
        <taxon>Conidiobolus</taxon>
    </lineage>
</organism>
<name>A0A137PAV6_CONC2</name>